<accession>U5QRP5</accession>
<evidence type="ECO:0000313" key="3">
    <source>
        <dbReference type="Proteomes" id="UP000017396"/>
    </source>
</evidence>
<dbReference type="AlphaFoldDB" id="U5QRP5"/>
<evidence type="ECO:0000313" key="2">
    <source>
        <dbReference type="EMBL" id="AGY60355.1"/>
    </source>
</evidence>
<keyword evidence="3" id="KW-1185">Reference proteome</keyword>
<dbReference type="eggNOG" id="ENOG5032UPK">
    <property type="taxonomic scope" value="Bacteria"/>
</dbReference>
<dbReference type="RefSeq" id="WP_023175697.1">
    <property type="nucleotide sequence ID" value="NC_022600.1"/>
</dbReference>
<sequence length="230" mass="26085">MPRFEILCLANSRKYQARCIAGLRYDRQGWLRPIGTAEKGALTVEECSYPDGSEPKILDRISVELIDVCPEWHQPENWTAVAGSFRCVSSPDGKVRLDRLQRRLEPGPELLGSQTNHIEQAHFSAANPAQSSLALVLPEQIFWYWKLTGKGKRQVRVRFRLAQARYDLAVTDPAWEERCSVIEEPDTLYTNEDIGYCPDANSRLLFTVSLGQPYNGHYYKLVAAVFAVPV</sequence>
<feature type="domain" description="Dual OB-containing" evidence="1">
    <location>
        <begin position="5"/>
        <end position="225"/>
    </location>
</feature>
<dbReference type="Proteomes" id="UP000017396">
    <property type="component" value="Chromosome"/>
</dbReference>
<dbReference type="KEGG" id="glj:GKIL_4109"/>
<dbReference type="Pfam" id="PF22557">
    <property type="entry name" value="DuOB"/>
    <property type="match status" value="1"/>
</dbReference>
<dbReference type="InterPro" id="IPR054335">
    <property type="entry name" value="DuOB_dom"/>
</dbReference>
<gene>
    <name evidence="2" type="ORF">GKIL_4109</name>
</gene>
<dbReference type="OrthoDB" id="517225at2"/>
<organism evidence="2 3">
    <name type="scientific">Gloeobacter kilaueensis (strain ATCC BAA-2537 / CCAP 1431/1 / ULC 316 / JS1)</name>
    <dbReference type="NCBI Taxonomy" id="1183438"/>
    <lineage>
        <taxon>Bacteria</taxon>
        <taxon>Bacillati</taxon>
        <taxon>Cyanobacteriota</taxon>
        <taxon>Cyanophyceae</taxon>
        <taxon>Gloeobacterales</taxon>
        <taxon>Gloeobacteraceae</taxon>
        <taxon>Gloeobacter</taxon>
    </lineage>
</organism>
<dbReference type="EMBL" id="CP003587">
    <property type="protein sequence ID" value="AGY60355.1"/>
    <property type="molecule type" value="Genomic_DNA"/>
</dbReference>
<evidence type="ECO:0000259" key="1">
    <source>
        <dbReference type="Pfam" id="PF22557"/>
    </source>
</evidence>
<protein>
    <recommendedName>
        <fullName evidence="1">Dual OB-containing domain-containing protein</fullName>
    </recommendedName>
</protein>
<dbReference type="HOGENOM" id="CLU_096791_0_0_3"/>
<name>U5QRP5_GLOK1</name>
<proteinExistence type="predicted"/>
<dbReference type="STRING" id="1183438.GKIL_4109"/>
<reference evidence="2 3" key="1">
    <citation type="journal article" date="2013" name="PLoS ONE">
        <title>Cultivation and Complete Genome Sequencing of Gloeobacter kilaueensis sp. nov., from a Lava Cave in Kilauea Caldera, Hawai'i.</title>
        <authorList>
            <person name="Saw J.H."/>
            <person name="Schatz M."/>
            <person name="Brown M.V."/>
            <person name="Kunkel D.D."/>
            <person name="Foster J.S."/>
            <person name="Shick H."/>
            <person name="Christensen S."/>
            <person name="Hou S."/>
            <person name="Wan X."/>
            <person name="Donachie S.P."/>
        </authorList>
    </citation>
    <scope>NUCLEOTIDE SEQUENCE [LARGE SCALE GENOMIC DNA]</scope>
    <source>
        <strain evidence="3">JS</strain>
    </source>
</reference>